<dbReference type="GO" id="GO:0004852">
    <property type="term" value="F:uroporphyrinogen-III synthase activity"/>
    <property type="evidence" value="ECO:0007669"/>
    <property type="project" value="UniProtKB-UniRule"/>
</dbReference>
<evidence type="ECO:0000256" key="8">
    <source>
        <dbReference type="ARBA" id="ARBA00048617"/>
    </source>
</evidence>
<evidence type="ECO:0000256" key="4">
    <source>
        <dbReference type="ARBA" id="ARBA00023239"/>
    </source>
</evidence>
<dbReference type="Gene3D" id="3.40.50.10090">
    <property type="match status" value="2"/>
</dbReference>
<dbReference type="CDD" id="cd06578">
    <property type="entry name" value="HemD"/>
    <property type="match status" value="1"/>
</dbReference>
<keyword evidence="5 9" id="KW-0627">Porphyrin biosynthesis</keyword>
<evidence type="ECO:0000256" key="3">
    <source>
        <dbReference type="ARBA" id="ARBA00013109"/>
    </source>
</evidence>
<dbReference type="InterPro" id="IPR003754">
    <property type="entry name" value="4pyrrol_synth_uPrphyn_synth"/>
</dbReference>
<evidence type="ECO:0000256" key="5">
    <source>
        <dbReference type="ARBA" id="ARBA00023244"/>
    </source>
</evidence>
<keyword evidence="4 9" id="KW-0456">Lyase</keyword>
<organism evidence="11 12">
    <name type="scientific">Gottfriedia solisilvae</name>
    <dbReference type="NCBI Taxonomy" id="1516104"/>
    <lineage>
        <taxon>Bacteria</taxon>
        <taxon>Bacillati</taxon>
        <taxon>Bacillota</taxon>
        <taxon>Bacilli</taxon>
        <taxon>Bacillales</taxon>
        <taxon>Bacillaceae</taxon>
        <taxon>Gottfriedia</taxon>
    </lineage>
</organism>
<evidence type="ECO:0000256" key="6">
    <source>
        <dbReference type="ARBA" id="ARBA00037589"/>
    </source>
</evidence>
<keyword evidence="12" id="KW-1185">Reference proteome</keyword>
<evidence type="ECO:0000259" key="10">
    <source>
        <dbReference type="Pfam" id="PF02602"/>
    </source>
</evidence>
<dbReference type="UniPathway" id="UPA00251">
    <property type="reaction ID" value="UER00320"/>
</dbReference>
<dbReference type="EC" id="4.2.1.75" evidence="3 9"/>
<sequence>MNNSLNGMNILVTRAEHQAAELNQLIQQFGGCPINLPLQKVVQISVLPKKLCKLVEETDWLLFTSVNAVIYFVQNSTKELIELVNKKKIGAVGEKTKKTLEEHGIQVTFMPSQFTGKTLATELSSIVGDKSKFLFIRGSLASETVPNILGKNGHQVTLLTVYETIPNTNVKDDLITLLLQKKVDVITFLNPFSVKQFCYLIDETIDLKELEHVSIACIGDVTALEASQSGLKHILVPSKFTIDSLIQKIAEDVSR</sequence>
<protein>
    <recommendedName>
        <fullName evidence="7 9">Uroporphyrinogen-III synthase</fullName>
        <ecNumber evidence="3 9">4.2.1.75</ecNumber>
    </recommendedName>
</protein>
<comment type="similarity">
    <text evidence="2 9">Belongs to the uroporphyrinogen-III synthase family.</text>
</comment>
<dbReference type="InterPro" id="IPR036108">
    <property type="entry name" value="4pyrrol_syn_uPrphyn_synt_sf"/>
</dbReference>
<dbReference type="PANTHER" id="PTHR38042:SF1">
    <property type="entry name" value="UROPORPHYRINOGEN-III SYNTHASE, CHLOROPLASTIC"/>
    <property type="match status" value="1"/>
</dbReference>
<evidence type="ECO:0000256" key="2">
    <source>
        <dbReference type="ARBA" id="ARBA00008133"/>
    </source>
</evidence>
<dbReference type="GO" id="GO:0006780">
    <property type="term" value="P:uroporphyrinogen III biosynthetic process"/>
    <property type="evidence" value="ECO:0007669"/>
    <property type="project" value="UniProtKB-UniRule"/>
</dbReference>
<accession>A0A8J3EW38</accession>
<evidence type="ECO:0000313" key="11">
    <source>
        <dbReference type="EMBL" id="GGI10464.1"/>
    </source>
</evidence>
<dbReference type="AlphaFoldDB" id="A0A8J3EW38"/>
<dbReference type="EMBL" id="BMHB01000001">
    <property type="protein sequence ID" value="GGI10464.1"/>
    <property type="molecule type" value="Genomic_DNA"/>
</dbReference>
<gene>
    <name evidence="11" type="primary">hemD</name>
    <name evidence="11" type="ORF">GCM10007380_02930</name>
</gene>
<evidence type="ECO:0000256" key="7">
    <source>
        <dbReference type="ARBA" id="ARBA00040167"/>
    </source>
</evidence>
<dbReference type="Pfam" id="PF02602">
    <property type="entry name" value="HEM4"/>
    <property type="match status" value="1"/>
</dbReference>
<comment type="pathway">
    <text evidence="1 9">Porphyrin-containing compound metabolism; protoporphyrin-IX biosynthesis; coproporphyrinogen-III from 5-aminolevulinate: step 3/4.</text>
</comment>
<dbReference type="PANTHER" id="PTHR38042">
    <property type="entry name" value="UROPORPHYRINOGEN-III SYNTHASE, CHLOROPLASTIC"/>
    <property type="match status" value="1"/>
</dbReference>
<dbReference type="SUPFAM" id="SSF69618">
    <property type="entry name" value="HemD-like"/>
    <property type="match status" value="1"/>
</dbReference>
<dbReference type="GO" id="GO:0006782">
    <property type="term" value="P:protoporphyrinogen IX biosynthetic process"/>
    <property type="evidence" value="ECO:0007669"/>
    <property type="project" value="UniProtKB-UniRule"/>
</dbReference>
<comment type="function">
    <text evidence="6 9">Catalyzes cyclization of the linear tetrapyrrole, hydroxymethylbilane, to the macrocyclic uroporphyrinogen III.</text>
</comment>
<feature type="domain" description="Tetrapyrrole biosynthesis uroporphyrinogen III synthase" evidence="10">
    <location>
        <begin position="21"/>
        <end position="247"/>
    </location>
</feature>
<dbReference type="InterPro" id="IPR039793">
    <property type="entry name" value="UROS/Hem4"/>
</dbReference>
<reference evidence="12" key="1">
    <citation type="journal article" date="2019" name="Int. J. Syst. Evol. Microbiol.">
        <title>The Global Catalogue of Microorganisms (GCM) 10K type strain sequencing project: providing services to taxonomists for standard genome sequencing and annotation.</title>
        <authorList>
            <consortium name="The Broad Institute Genomics Platform"/>
            <consortium name="The Broad Institute Genome Sequencing Center for Infectious Disease"/>
            <person name="Wu L."/>
            <person name="Ma J."/>
        </authorList>
    </citation>
    <scope>NUCLEOTIDE SEQUENCE [LARGE SCALE GENOMIC DNA]</scope>
    <source>
        <strain evidence="12">CGMCC 1.14993</strain>
    </source>
</reference>
<dbReference type="Proteomes" id="UP000626244">
    <property type="component" value="Unassembled WGS sequence"/>
</dbReference>
<name>A0A8J3EW38_9BACI</name>
<proteinExistence type="inferred from homology"/>
<evidence type="ECO:0000313" key="12">
    <source>
        <dbReference type="Proteomes" id="UP000626244"/>
    </source>
</evidence>
<evidence type="ECO:0000256" key="9">
    <source>
        <dbReference type="RuleBase" id="RU366031"/>
    </source>
</evidence>
<evidence type="ECO:0000256" key="1">
    <source>
        <dbReference type="ARBA" id="ARBA00004772"/>
    </source>
</evidence>
<comment type="caution">
    <text evidence="11">The sequence shown here is derived from an EMBL/GenBank/DDBJ whole genome shotgun (WGS) entry which is preliminary data.</text>
</comment>
<comment type="catalytic activity">
    <reaction evidence="8 9">
        <text>hydroxymethylbilane = uroporphyrinogen III + H2O</text>
        <dbReference type="Rhea" id="RHEA:18965"/>
        <dbReference type="ChEBI" id="CHEBI:15377"/>
        <dbReference type="ChEBI" id="CHEBI:57308"/>
        <dbReference type="ChEBI" id="CHEBI:57845"/>
        <dbReference type="EC" id="4.2.1.75"/>
    </reaction>
</comment>